<protein>
    <recommendedName>
        <fullName evidence="5">DUF3137 domain-containing protein</fullName>
    </recommendedName>
</protein>
<dbReference type="KEGG" id="mgx:CM1_02720"/>
<evidence type="ECO:0008006" key="5">
    <source>
        <dbReference type="Google" id="ProtNLM"/>
    </source>
</evidence>
<dbReference type="AlphaFoldDB" id="A0ABC7ZJD1"/>
<dbReference type="Proteomes" id="UP000005254">
    <property type="component" value="Chromosome"/>
</dbReference>
<feature type="transmembrane region" description="Helical" evidence="2">
    <location>
        <begin position="52"/>
        <end position="75"/>
    </location>
</feature>
<evidence type="ECO:0000256" key="1">
    <source>
        <dbReference type="SAM" id="MobiDB-lite"/>
    </source>
</evidence>
<evidence type="ECO:0000313" key="4">
    <source>
        <dbReference type="Proteomes" id="UP000005254"/>
    </source>
</evidence>
<proteinExistence type="predicted"/>
<feature type="region of interest" description="Disordered" evidence="1">
    <location>
        <begin position="308"/>
        <end position="334"/>
    </location>
</feature>
<feature type="transmembrane region" description="Helical" evidence="2">
    <location>
        <begin position="20"/>
        <end position="40"/>
    </location>
</feature>
<dbReference type="RefSeq" id="WP_014894085.1">
    <property type="nucleotide sequence ID" value="NC_018497.1"/>
</dbReference>
<keyword evidence="2" id="KW-0812">Transmembrane</keyword>
<name>A0ABC7ZJD1_MYCGT</name>
<accession>A0ABC7ZJD1</accession>
<keyword evidence="2" id="KW-1133">Transmembrane helix</keyword>
<dbReference type="EMBL" id="CP003772">
    <property type="protein sequence ID" value="AFQ04285.1"/>
    <property type="molecule type" value="Genomic_DNA"/>
</dbReference>
<gene>
    <name evidence="3" type="ORF">CM1_02720</name>
</gene>
<evidence type="ECO:0000256" key="2">
    <source>
        <dbReference type="SAM" id="Phobius"/>
    </source>
</evidence>
<organism evidence="3 4">
    <name type="scientific">Mycoplasmoides genitalium M6320</name>
    <dbReference type="NCBI Taxonomy" id="662945"/>
    <lineage>
        <taxon>Bacteria</taxon>
        <taxon>Bacillati</taxon>
        <taxon>Mycoplasmatota</taxon>
        <taxon>Mycoplasmoidales</taxon>
        <taxon>Mycoplasmoidaceae</taxon>
        <taxon>Mycoplasmoides</taxon>
    </lineage>
</organism>
<feature type="compositionally biased region" description="Basic and acidic residues" evidence="1">
    <location>
        <begin position="319"/>
        <end position="334"/>
    </location>
</feature>
<reference evidence="3 4" key="1">
    <citation type="journal article" date="2012" name="J. Bacteriol.">
        <title>Draft Genome Sequences of Four Axenic Mycoplasma genitalium Strains Isolated from Denmark, Japan, and Australia.</title>
        <authorList>
            <person name="McGowin C.L."/>
            <person name="Ma L."/>
            <person name="Jensen J.S."/>
            <person name="Mancuso M.M."/>
            <person name="Hamasuna R."/>
            <person name="Adegboye D."/>
            <person name="Martin D.H."/>
        </authorList>
    </citation>
    <scope>NUCLEOTIDE SEQUENCE [LARGE SCALE GENOMIC DNA]</scope>
    <source>
        <strain evidence="3 4">M6320</strain>
    </source>
</reference>
<sequence length="334" mass="38355">MSDLTKFNKFFLTPNKLNAFLRVIGLCGLFSVIAISFGIYSYTRNEIPNIASLFLIVLGSVVLFLAFVIHFAALFKRNKLLKKVNKENRTNLWQKEMGNFKAIESFEFFEQGPISSDILPSFYPTALYNFEPLPRQFKVTYKDGSEFVFGHIYAIKRSSNKTEKVACLIAITPAINSENHFFLTDANYSLNKNVAQFEALTENKKQENISLFVEKDSNFSFQNLDTEVLNKVLFNPLNVYAEFNVYNDTVHTYLFMSVPTTFMDTKLKVNEAFDDLVTNIKLQASYDFKTLNSMQKVVDLLHNKLIKKPESKSSSQKSVETEIEKEVKDKLAKN</sequence>
<keyword evidence="2" id="KW-0472">Membrane</keyword>
<evidence type="ECO:0000313" key="3">
    <source>
        <dbReference type="EMBL" id="AFQ04285.1"/>
    </source>
</evidence>